<dbReference type="AlphaFoldDB" id="A0A7C5LC35"/>
<dbReference type="SUPFAM" id="SSF100879">
    <property type="entry name" value="Lesion bypass DNA polymerase (Y-family), little finger domain"/>
    <property type="match status" value="1"/>
</dbReference>
<dbReference type="InterPro" id="IPR022880">
    <property type="entry name" value="DNApol_IV"/>
</dbReference>
<dbReference type="PANTHER" id="PTHR11076:SF33">
    <property type="entry name" value="DNA POLYMERASE KAPPA"/>
    <property type="match status" value="1"/>
</dbReference>
<dbReference type="EC" id="2.7.7.7" evidence="15"/>
<dbReference type="Pfam" id="PF00817">
    <property type="entry name" value="IMS"/>
    <property type="match status" value="1"/>
</dbReference>
<dbReference type="GO" id="GO:0003887">
    <property type="term" value="F:DNA-directed DNA polymerase activity"/>
    <property type="evidence" value="ECO:0007669"/>
    <property type="project" value="UniProtKB-UniRule"/>
</dbReference>
<evidence type="ECO:0000256" key="3">
    <source>
        <dbReference type="ARBA" id="ARBA00022457"/>
    </source>
</evidence>
<dbReference type="GO" id="GO:0000287">
    <property type="term" value="F:magnesium ion binding"/>
    <property type="evidence" value="ECO:0007669"/>
    <property type="project" value="UniProtKB-UniRule"/>
</dbReference>
<evidence type="ECO:0000256" key="6">
    <source>
        <dbReference type="ARBA" id="ARBA00022695"/>
    </source>
</evidence>
<comment type="function">
    <text evidence="15">Poorly processive, error-prone DNA polymerase involved in untargeted mutagenesis. Copies undamaged DNA at stalled replication forks, which arise in vivo from mismatched or misaligned primer ends. These misaligned primers can be extended by PolIV. Exhibits no 3'-5' exonuclease (proofreading) activity. May be involved in translesional synthesis.</text>
</comment>
<evidence type="ECO:0000256" key="9">
    <source>
        <dbReference type="ARBA" id="ARBA00022763"/>
    </source>
</evidence>
<comment type="cofactor">
    <cofactor evidence="15">
        <name>Mg(2+)</name>
        <dbReference type="ChEBI" id="CHEBI:18420"/>
    </cofactor>
    <text evidence="15">Binds 2 magnesium ions per subunit.</text>
</comment>
<evidence type="ECO:0000256" key="15">
    <source>
        <dbReference type="HAMAP-Rule" id="MF_01113"/>
    </source>
</evidence>
<accession>A0A7C5LC35</accession>
<evidence type="ECO:0000256" key="10">
    <source>
        <dbReference type="ARBA" id="ARBA00022842"/>
    </source>
</evidence>
<comment type="similarity">
    <text evidence="2 15">Belongs to the DNA polymerase type-Y family.</text>
</comment>
<keyword evidence="6 15" id="KW-0548">Nucleotidyltransferase</keyword>
<dbReference type="Pfam" id="PF21999">
    <property type="entry name" value="IMS_HHH_1"/>
    <property type="match status" value="1"/>
</dbReference>
<evidence type="ECO:0000256" key="8">
    <source>
        <dbReference type="ARBA" id="ARBA00022723"/>
    </source>
</evidence>
<dbReference type="InterPro" id="IPR036775">
    <property type="entry name" value="DNA_pol_Y-fam_lit_finger_sf"/>
</dbReference>
<evidence type="ECO:0000256" key="1">
    <source>
        <dbReference type="ARBA" id="ARBA00004496"/>
    </source>
</evidence>
<dbReference type="GO" id="GO:0003684">
    <property type="term" value="F:damaged DNA binding"/>
    <property type="evidence" value="ECO:0007669"/>
    <property type="project" value="InterPro"/>
</dbReference>
<keyword evidence="9 15" id="KW-0227">DNA damage</keyword>
<dbReference type="InterPro" id="IPR017961">
    <property type="entry name" value="DNA_pol_Y-fam_little_finger"/>
</dbReference>
<dbReference type="PANTHER" id="PTHR11076">
    <property type="entry name" value="DNA REPAIR POLYMERASE UMUC / TRANSFERASE FAMILY MEMBER"/>
    <property type="match status" value="1"/>
</dbReference>
<comment type="caution">
    <text evidence="17">The sequence shown here is derived from an EMBL/GenBank/DDBJ whole genome shotgun (WGS) entry which is preliminary data.</text>
</comment>
<organism evidence="17">
    <name type="scientific">Caldiarchaeum subterraneum</name>
    <dbReference type="NCBI Taxonomy" id="311458"/>
    <lineage>
        <taxon>Archaea</taxon>
        <taxon>Nitrososphaerota</taxon>
        <taxon>Candidatus Caldarchaeales</taxon>
        <taxon>Candidatus Caldarchaeaceae</taxon>
        <taxon>Candidatus Caldarchaeum</taxon>
    </lineage>
</organism>
<feature type="domain" description="UmuC" evidence="16">
    <location>
        <begin position="22"/>
        <end position="208"/>
    </location>
</feature>
<protein>
    <recommendedName>
        <fullName evidence="15">DNA polymerase IV</fullName>
        <shortName evidence="15">Pol IV</shortName>
        <ecNumber evidence="15">2.7.7.7</ecNumber>
    </recommendedName>
</protein>
<evidence type="ECO:0000256" key="7">
    <source>
        <dbReference type="ARBA" id="ARBA00022705"/>
    </source>
</evidence>
<evidence type="ECO:0000256" key="4">
    <source>
        <dbReference type="ARBA" id="ARBA00022490"/>
    </source>
</evidence>
<dbReference type="HAMAP" id="MF_01113">
    <property type="entry name" value="DNApol_IV"/>
    <property type="match status" value="1"/>
</dbReference>
<dbReference type="Pfam" id="PF11799">
    <property type="entry name" value="IMS_C"/>
    <property type="match status" value="1"/>
</dbReference>
<dbReference type="GO" id="GO:0006281">
    <property type="term" value="P:DNA repair"/>
    <property type="evidence" value="ECO:0007669"/>
    <property type="project" value="UniProtKB-UniRule"/>
</dbReference>
<dbReference type="InterPro" id="IPR053848">
    <property type="entry name" value="IMS_HHH_1"/>
</dbReference>
<evidence type="ECO:0000256" key="2">
    <source>
        <dbReference type="ARBA" id="ARBA00010945"/>
    </source>
</evidence>
<dbReference type="InterPro" id="IPR043502">
    <property type="entry name" value="DNA/RNA_pol_sf"/>
</dbReference>
<dbReference type="Gene3D" id="3.30.1490.100">
    <property type="entry name" value="DNA polymerase, Y-family, little finger domain"/>
    <property type="match status" value="1"/>
</dbReference>
<proteinExistence type="inferred from homology"/>
<keyword evidence="8 15" id="KW-0479">Metal-binding</keyword>
<keyword evidence="10 15" id="KW-0460">Magnesium</keyword>
<dbReference type="GO" id="GO:0006261">
    <property type="term" value="P:DNA-templated DNA replication"/>
    <property type="evidence" value="ECO:0007669"/>
    <property type="project" value="UniProtKB-UniRule"/>
</dbReference>
<keyword evidence="5 15" id="KW-0808">Transferase</keyword>
<reference evidence="17" key="1">
    <citation type="journal article" date="2020" name="mSystems">
        <title>Genome- and Community-Level Interaction Insights into Carbon Utilization and Element Cycling Functions of Hydrothermarchaeota in Hydrothermal Sediment.</title>
        <authorList>
            <person name="Zhou Z."/>
            <person name="Liu Y."/>
            <person name="Xu W."/>
            <person name="Pan J."/>
            <person name="Luo Z.H."/>
            <person name="Li M."/>
        </authorList>
    </citation>
    <scope>NUCLEOTIDE SEQUENCE [LARGE SCALE GENOMIC DNA]</scope>
    <source>
        <strain evidence="17">SpSt-1056</strain>
    </source>
</reference>
<evidence type="ECO:0000256" key="5">
    <source>
        <dbReference type="ARBA" id="ARBA00022679"/>
    </source>
</evidence>
<dbReference type="GO" id="GO:0005737">
    <property type="term" value="C:cytoplasm"/>
    <property type="evidence" value="ECO:0007669"/>
    <property type="project" value="UniProtKB-SubCell"/>
</dbReference>
<keyword evidence="7 15" id="KW-0235">DNA replication</keyword>
<keyword evidence="11 15" id="KW-0239">DNA-directed DNA polymerase</keyword>
<dbReference type="CDD" id="cd03586">
    <property type="entry name" value="PolY_Pol_IV_kappa"/>
    <property type="match status" value="1"/>
</dbReference>
<dbReference type="SUPFAM" id="SSF56672">
    <property type="entry name" value="DNA/RNA polymerases"/>
    <property type="match status" value="1"/>
</dbReference>
<feature type="site" description="Substrate discrimination" evidence="15">
    <location>
        <position position="31"/>
    </location>
</feature>
<keyword evidence="12 15" id="KW-0238">DNA-binding</keyword>
<feature type="active site" evidence="15">
    <location>
        <position position="126"/>
    </location>
</feature>
<comment type="subcellular location">
    <subcellularLocation>
        <location evidence="1 15">Cytoplasm</location>
    </subcellularLocation>
</comment>
<keyword evidence="4 15" id="KW-0963">Cytoplasm</keyword>
<feature type="binding site" evidence="15">
    <location>
        <position position="26"/>
    </location>
    <ligand>
        <name>Mg(2+)</name>
        <dbReference type="ChEBI" id="CHEBI:18420"/>
    </ligand>
</feature>
<sequence length="379" mass="41721">MTYDTSIYTSSHNPVIGLGKVVMFLDLDYFFAQVEEIENPSYLGRPLVVCVYSGRTEDSGVVSSANYLARKHGVKAGMPIKRAKRLLPSEAVFLPVRLEHYAEVSWRVMTILKKHSDRMRVESIDEAVMEVTETVGGSFERAEELAVMVKREIRQGLGLKCSIGIAPNRVVAKIAADAAKPDGLKTVRPEEVADFLKPLPATALPGIGAKAWSYLEGIGVKTIGDLSSLPIEVLAKVFGGKKARYIYLASRGEFDEPIEEKTTFKQVSRIITLKQNTRDVDEVVSALAPAVNDALARLEANNLEATTLGIIAIAADLRTVTRQTQIRPGTSIEETMRIVRNLFSELLQEEGGMVLRRAGVRFAGLKQRLGQSRLSSYLQ</sequence>
<comment type="subunit">
    <text evidence="15">Monomer.</text>
</comment>
<name>A0A7C5LC35_CALS0</name>
<dbReference type="PROSITE" id="PS50173">
    <property type="entry name" value="UMUC"/>
    <property type="match status" value="1"/>
</dbReference>
<evidence type="ECO:0000256" key="12">
    <source>
        <dbReference type="ARBA" id="ARBA00023125"/>
    </source>
</evidence>
<evidence type="ECO:0000256" key="14">
    <source>
        <dbReference type="ARBA" id="ARBA00049244"/>
    </source>
</evidence>
<evidence type="ECO:0000313" key="17">
    <source>
        <dbReference type="EMBL" id="HHK68141.1"/>
    </source>
</evidence>
<evidence type="ECO:0000256" key="11">
    <source>
        <dbReference type="ARBA" id="ARBA00022932"/>
    </source>
</evidence>
<keyword evidence="3 15" id="KW-0515">Mutator protein</keyword>
<dbReference type="InterPro" id="IPR001126">
    <property type="entry name" value="UmuC"/>
</dbReference>
<dbReference type="InterPro" id="IPR043128">
    <property type="entry name" value="Rev_trsase/Diguanyl_cyclase"/>
</dbReference>
<dbReference type="Gene3D" id="1.10.150.20">
    <property type="entry name" value="5' to 3' exonuclease, C-terminal subdomain"/>
    <property type="match status" value="1"/>
</dbReference>
<dbReference type="GO" id="GO:0042276">
    <property type="term" value="P:error-prone translesion synthesis"/>
    <property type="evidence" value="ECO:0007669"/>
    <property type="project" value="TreeGrafter"/>
</dbReference>
<comment type="catalytic activity">
    <reaction evidence="14 15">
        <text>DNA(n) + a 2'-deoxyribonucleoside 5'-triphosphate = DNA(n+1) + diphosphate</text>
        <dbReference type="Rhea" id="RHEA:22508"/>
        <dbReference type="Rhea" id="RHEA-COMP:17339"/>
        <dbReference type="Rhea" id="RHEA-COMP:17340"/>
        <dbReference type="ChEBI" id="CHEBI:33019"/>
        <dbReference type="ChEBI" id="CHEBI:61560"/>
        <dbReference type="ChEBI" id="CHEBI:173112"/>
        <dbReference type="EC" id="2.7.7.7"/>
    </reaction>
</comment>
<evidence type="ECO:0000256" key="13">
    <source>
        <dbReference type="ARBA" id="ARBA00023204"/>
    </source>
</evidence>
<dbReference type="Gene3D" id="3.40.1170.60">
    <property type="match status" value="1"/>
</dbReference>
<dbReference type="Gene3D" id="3.30.70.270">
    <property type="match status" value="1"/>
</dbReference>
<dbReference type="InterPro" id="IPR050116">
    <property type="entry name" value="DNA_polymerase-Y"/>
</dbReference>
<evidence type="ECO:0000259" key="16">
    <source>
        <dbReference type="PROSITE" id="PS50173"/>
    </source>
</evidence>
<gene>
    <name evidence="15" type="primary">dbh</name>
    <name evidence="17" type="ORF">ENM11_03170</name>
</gene>
<keyword evidence="13 15" id="KW-0234">DNA repair</keyword>
<feature type="binding site" evidence="15">
    <location>
        <position position="125"/>
    </location>
    <ligand>
        <name>Mg(2+)</name>
        <dbReference type="ChEBI" id="CHEBI:18420"/>
    </ligand>
</feature>
<dbReference type="EMBL" id="DRWN01000025">
    <property type="protein sequence ID" value="HHK68141.1"/>
    <property type="molecule type" value="Genomic_DNA"/>
</dbReference>